<dbReference type="InterPro" id="IPR052717">
    <property type="entry name" value="Vacuolar_transposase_reg"/>
</dbReference>
<dbReference type="GO" id="GO:0006357">
    <property type="term" value="P:regulation of transcription by RNA polymerase II"/>
    <property type="evidence" value="ECO:0007669"/>
    <property type="project" value="TreeGrafter"/>
</dbReference>
<organism evidence="2 3">
    <name type="scientific">Merluccius polli</name>
    <name type="common">Benguela hake</name>
    <name type="synonym">Merluccius cadenati</name>
    <dbReference type="NCBI Taxonomy" id="89951"/>
    <lineage>
        <taxon>Eukaryota</taxon>
        <taxon>Metazoa</taxon>
        <taxon>Chordata</taxon>
        <taxon>Craniata</taxon>
        <taxon>Vertebrata</taxon>
        <taxon>Euteleostomi</taxon>
        <taxon>Actinopterygii</taxon>
        <taxon>Neopterygii</taxon>
        <taxon>Teleostei</taxon>
        <taxon>Neoteleostei</taxon>
        <taxon>Acanthomorphata</taxon>
        <taxon>Zeiogadaria</taxon>
        <taxon>Gadariae</taxon>
        <taxon>Gadiformes</taxon>
        <taxon>Gadoidei</taxon>
        <taxon>Merlucciidae</taxon>
        <taxon>Merluccius</taxon>
    </lineage>
</organism>
<dbReference type="PANTHER" id="PTHR46169">
    <property type="entry name" value="DNA REPLICATION-RELATED ELEMENT FACTOR, ISOFORM A"/>
    <property type="match status" value="1"/>
</dbReference>
<dbReference type="PANTHER" id="PTHR46169:SF15">
    <property type="entry name" value="INNER CENTROMERE PROTEIN A-LIKE ISOFORM X1-RELATED"/>
    <property type="match status" value="1"/>
</dbReference>
<proteinExistence type="predicted"/>
<dbReference type="AlphaFoldDB" id="A0AA47NNJ5"/>
<accession>A0AA47NNJ5</accession>
<dbReference type="SUPFAM" id="SSF53098">
    <property type="entry name" value="Ribonuclease H-like"/>
    <property type="match status" value="1"/>
</dbReference>
<keyword evidence="3" id="KW-1185">Reference proteome</keyword>
<dbReference type="InterPro" id="IPR008906">
    <property type="entry name" value="HATC_C_dom"/>
</dbReference>
<reference evidence="2" key="1">
    <citation type="journal article" date="2023" name="Front. Mar. Sci.">
        <title>A new Merluccius polli reference genome to investigate the effects of global change in West African waters.</title>
        <authorList>
            <person name="Mateo J.L."/>
            <person name="Blanco-Fernandez C."/>
            <person name="Garcia-Vazquez E."/>
            <person name="Machado-Schiaffino G."/>
        </authorList>
    </citation>
    <scope>NUCLEOTIDE SEQUENCE</scope>
    <source>
        <strain evidence="2">C29</strain>
        <tissue evidence="2">Fin</tissue>
    </source>
</reference>
<dbReference type="Proteomes" id="UP001174136">
    <property type="component" value="Unassembled WGS sequence"/>
</dbReference>
<gene>
    <name evidence="2" type="primary">ZBED1_212</name>
    <name evidence="2" type="ORF">N1851_032659</name>
</gene>
<name>A0AA47NNJ5_MERPO</name>
<dbReference type="GO" id="GO:0046983">
    <property type="term" value="F:protein dimerization activity"/>
    <property type="evidence" value="ECO:0007669"/>
    <property type="project" value="InterPro"/>
</dbReference>
<dbReference type="GO" id="GO:0005634">
    <property type="term" value="C:nucleus"/>
    <property type="evidence" value="ECO:0007669"/>
    <property type="project" value="TreeGrafter"/>
</dbReference>
<evidence type="ECO:0000259" key="1">
    <source>
        <dbReference type="Pfam" id="PF05699"/>
    </source>
</evidence>
<evidence type="ECO:0000313" key="3">
    <source>
        <dbReference type="Proteomes" id="UP001174136"/>
    </source>
</evidence>
<comment type="caution">
    <text evidence="2">The sequence shown here is derived from an EMBL/GenBank/DDBJ whole genome shotgun (WGS) entry which is preliminary data.</text>
</comment>
<dbReference type="InterPro" id="IPR012337">
    <property type="entry name" value="RNaseH-like_sf"/>
</dbReference>
<sequence>MRTSCGLADLLGQTYSEFGAPPKSLSAIVQEEVKRFQEVTPLAFTEDPLSWWKAHEQVYPFLAKLAKRYLCIPGTTVSAERLLNGWRHRHSTKEHSDLRMLL</sequence>
<dbReference type="Pfam" id="PF05699">
    <property type="entry name" value="Dimer_Tnp_hAT"/>
    <property type="match status" value="1"/>
</dbReference>
<protein>
    <submittedName>
        <fullName evidence="2">Zinc finger BED domain-containing protein 1</fullName>
    </submittedName>
</protein>
<feature type="domain" description="HAT C-terminal dimerisation" evidence="1">
    <location>
        <begin position="44"/>
        <end position="86"/>
    </location>
</feature>
<evidence type="ECO:0000313" key="2">
    <source>
        <dbReference type="EMBL" id="KAK0132481.1"/>
    </source>
</evidence>
<dbReference type="EMBL" id="JAOPHQ010006262">
    <property type="protein sequence ID" value="KAK0132481.1"/>
    <property type="molecule type" value="Genomic_DNA"/>
</dbReference>